<dbReference type="PANTHER" id="PTHR43331:SF1">
    <property type="entry name" value="HOMOSERINE DEHYDROGENASE"/>
    <property type="match status" value="1"/>
</dbReference>
<reference evidence="13 14" key="1">
    <citation type="submission" date="2019-07" db="EMBL/GenBank/DDBJ databases">
        <authorList>
            <person name="Grouzdev D.S."/>
        </authorList>
    </citation>
    <scope>NUCLEOTIDE SEQUENCE [LARGE SCALE GENOMIC DNA]</scope>
    <source>
        <strain evidence="13 14">3C</strain>
    </source>
</reference>
<organism evidence="13 14">
    <name type="scientific">Ancylobacter moscoviensis</name>
    <dbReference type="NCBI Taxonomy" id="2597768"/>
    <lineage>
        <taxon>Bacteria</taxon>
        <taxon>Pseudomonadati</taxon>
        <taxon>Pseudomonadota</taxon>
        <taxon>Alphaproteobacteria</taxon>
        <taxon>Hyphomicrobiales</taxon>
        <taxon>Xanthobacteraceae</taxon>
        <taxon>Ancylobacter</taxon>
    </lineage>
</organism>
<keyword evidence="14" id="KW-1185">Reference proteome</keyword>
<evidence type="ECO:0000256" key="4">
    <source>
        <dbReference type="ARBA" id="ARBA00013213"/>
    </source>
</evidence>
<dbReference type="InterPro" id="IPR019811">
    <property type="entry name" value="HDH_CS"/>
</dbReference>
<dbReference type="Gene3D" id="3.30.360.10">
    <property type="entry name" value="Dihydrodipicolinate Reductase, domain 2"/>
    <property type="match status" value="1"/>
</dbReference>
<name>A0ABY3DQ96_9HYPH</name>
<evidence type="ECO:0000313" key="13">
    <source>
        <dbReference type="EMBL" id="TSJ61994.1"/>
    </source>
</evidence>
<dbReference type="Pfam" id="PF03447">
    <property type="entry name" value="NAD_binding_3"/>
    <property type="match status" value="1"/>
</dbReference>
<evidence type="ECO:0000256" key="1">
    <source>
        <dbReference type="ARBA" id="ARBA00005056"/>
    </source>
</evidence>
<dbReference type="NCBIfam" id="NF004976">
    <property type="entry name" value="PRK06349.1"/>
    <property type="match status" value="1"/>
</dbReference>
<dbReference type="InterPro" id="IPR005106">
    <property type="entry name" value="Asp/hSer_DH_NAD-bd"/>
</dbReference>
<evidence type="ECO:0000256" key="6">
    <source>
        <dbReference type="ARBA" id="ARBA00022605"/>
    </source>
</evidence>
<protein>
    <recommendedName>
        <fullName evidence="5">Homoserine dehydrogenase</fullName>
        <ecNumber evidence="4">1.1.1.3</ecNumber>
    </recommendedName>
</protein>
<evidence type="ECO:0000256" key="3">
    <source>
        <dbReference type="ARBA" id="ARBA00006753"/>
    </source>
</evidence>
<dbReference type="InterPro" id="IPR045865">
    <property type="entry name" value="ACT-like_dom_sf"/>
</dbReference>
<keyword evidence="8" id="KW-0521">NADP</keyword>
<dbReference type="Gene3D" id="3.40.50.720">
    <property type="entry name" value="NAD(P)-binding Rossmann-like Domain"/>
    <property type="match status" value="1"/>
</dbReference>
<dbReference type="PIRSF" id="PIRSF000098">
    <property type="entry name" value="Homoser_dehydrog"/>
    <property type="match status" value="1"/>
</dbReference>
<keyword evidence="7" id="KW-0791">Threonine biosynthesis</keyword>
<dbReference type="EMBL" id="VMBP01000003">
    <property type="protein sequence ID" value="TSJ61994.1"/>
    <property type="molecule type" value="Genomic_DNA"/>
</dbReference>
<dbReference type="PROSITE" id="PS01042">
    <property type="entry name" value="HOMOSER_DHGENASE"/>
    <property type="match status" value="1"/>
</dbReference>
<dbReference type="SUPFAM" id="SSF55347">
    <property type="entry name" value="Glyceraldehyde-3-phosphate dehydrogenase-like, C-terminal domain"/>
    <property type="match status" value="1"/>
</dbReference>
<dbReference type="EC" id="1.1.1.3" evidence="4"/>
<comment type="pathway">
    <text evidence="1">Amino-acid biosynthesis; L-threonine biosynthesis; L-threonine from L-aspartate: step 3/5.</text>
</comment>
<dbReference type="Pfam" id="PF00742">
    <property type="entry name" value="Homoserine_dh"/>
    <property type="match status" value="1"/>
</dbReference>
<dbReference type="RefSeq" id="WP_144342912.1">
    <property type="nucleotide sequence ID" value="NZ_VMBP01000003.1"/>
</dbReference>
<dbReference type="PROSITE" id="PS51671">
    <property type="entry name" value="ACT"/>
    <property type="match status" value="1"/>
</dbReference>
<keyword evidence="10" id="KW-0486">Methionine biosynthesis</keyword>
<dbReference type="CDD" id="cd04881">
    <property type="entry name" value="ACT_HSDH-Hom"/>
    <property type="match status" value="1"/>
</dbReference>
<dbReference type="InterPro" id="IPR001342">
    <property type="entry name" value="HDH_cat"/>
</dbReference>
<dbReference type="SUPFAM" id="SSF55021">
    <property type="entry name" value="ACT-like"/>
    <property type="match status" value="1"/>
</dbReference>
<evidence type="ECO:0000259" key="12">
    <source>
        <dbReference type="PROSITE" id="PS51671"/>
    </source>
</evidence>
<evidence type="ECO:0000313" key="14">
    <source>
        <dbReference type="Proteomes" id="UP000315321"/>
    </source>
</evidence>
<evidence type="ECO:0000256" key="10">
    <source>
        <dbReference type="ARBA" id="ARBA00023167"/>
    </source>
</evidence>
<feature type="domain" description="ACT" evidence="12">
    <location>
        <begin position="350"/>
        <end position="435"/>
    </location>
</feature>
<dbReference type="InterPro" id="IPR016204">
    <property type="entry name" value="HDH"/>
</dbReference>
<sequence>MALPLKIGIAGLGTVGAGVVRMLARRGDVIAARIGRPVEVVAVSARDRSRNRDCDLSGMRWYDDAVELARDPDIDVFVELIGGHDGVAKAAVEAAIAAGHDIATANKALLAHHGVALARAAEEKGVGIHFEAAVAGGIPVIKTLREALLGNEITRVSGILNGTCNYILTRMQEEGLSFDACLDQAQQLGYAEADPTFDVDGFDTAHKLSLLAALAFGVKPDPDAIHVEGIRTITLADIEAADELGYRIKLLGVAARTGHAVELRVHPTMVPKHWPIAQVSGVTNAVAIDGDAVGLTLVGPGAGSDATASAVVADLCDVAAGRGGAPFGWRAETLRPAEKAAIQRHEGGYYIRLAAVDRPGTAAAIARHMAEQNISLESIMQHRRGRPHGGERAESAEDPAPVVLITYATNEDAVRRAIDAIDLDGVIASPPQVIRIEKD</sequence>
<dbReference type="Gene3D" id="3.30.70.260">
    <property type="match status" value="1"/>
</dbReference>
<dbReference type="PANTHER" id="PTHR43331">
    <property type="entry name" value="HOMOSERINE DEHYDROGENASE"/>
    <property type="match status" value="1"/>
</dbReference>
<dbReference type="Proteomes" id="UP000315321">
    <property type="component" value="Unassembled WGS sequence"/>
</dbReference>
<accession>A0ABY3DQ96</accession>
<gene>
    <name evidence="13" type="ORF">FO470_10460</name>
</gene>
<proteinExistence type="inferred from homology"/>
<evidence type="ECO:0000256" key="5">
    <source>
        <dbReference type="ARBA" id="ARBA00013376"/>
    </source>
</evidence>
<evidence type="ECO:0000256" key="2">
    <source>
        <dbReference type="ARBA" id="ARBA00005062"/>
    </source>
</evidence>
<evidence type="ECO:0000256" key="8">
    <source>
        <dbReference type="ARBA" id="ARBA00022857"/>
    </source>
</evidence>
<comment type="similarity">
    <text evidence="3 11">Belongs to the homoserine dehydrogenase family.</text>
</comment>
<dbReference type="InterPro" id="IPR002912">
    <property type="entry name" value="ACT_dom"/>
</dbReference>
<comment type="pathway">
    <text evidence="2">Amino-acid biosynthesis; L-methionine biosynthesis via de novo pathway; L-homoserine from L-aspartate: step 3/3.</text>
</comment>
<keyword evidence="6" id="KW-0028">Amino-acid biosynthesis</keyword>
<keyword evidence="9" id="KW-0560">Oxidoreductase</keyword>
<dbReference type="SUPFAM" id="SSF51735">
    <property type="entry name" value="NAD(P)-binding Rossmann-fold domains"/>
    <property type="match status" value="1"/>
</dbReference>
<dbReference type="InterPro" id="IPR036291">
    <property type="entry name" value="NAD(P)-bd_dom_sf"/>
</dbReference>
<comment type="caution">
    <text evidence="13">The sequence shown here is derived from an EMBL/GenBank/DDBJ whole genome shotgun (WGS) entry which is preliminary data.</text>
</comment>
<evidence type="ECO:0000256" key="7">
    <source>
        <dbReference type="ARBA" id="ARBA00022697"/>
    </source>
</evidence>
<evidence type="ECO:0000256" key="9">
    <source>
        <dbReference type="ARBA" id="ARBA00023002"/>
    </source>
</evidence>
<evidence type="ECO:0000256" key="11">
    <source>
        <dbReference type="RuleBase" id="RU004171"/>
    </source>
</evidence>